<dbReference type="InterPro" id="IPR025748">
    <property type="entry name" value="PrcB_C_dom"/>
</dbReference>
<dbReference type="Pfam" id="PF14343">
    <property type="entry name" value="PrcB_C"/>
    <property type="match status" value="1"/>
</dbReference>
<dbReference type="STRING" id="201973.SAMN04488025_10922"/>
<dbReference type="RefSeq" id="WP_092037253.1">
    <property type="nucleotide sequence ID" value="NZ_FOOK01000009.1"/>
</dbReference>
<keyword evidence="5" id="KW-1185">Reference proteome</keyword>
<dbReference type="EMBL" id="FOOK01000009">
    <property type="protein sequence ID" value="SFF92955.1"/>
    <property type="molecule type" value="Genomic_DNA"/>
</dbReference>
<dbReference type="PROSITE" id="PS51257">
    <property type="entry name" value="PROKAR_LIPOPROTEIN"/>
    <property type="match status" value="1"/>
</dbReference>
<feature type="chain" id="PRO_5039092586" evidence="2">
    <location>
        <begin position="24"/>
        <end position="163"/>
    </location>
</feature>
<feature type="region of interest" description="Disordered" evidence="1">
    <location>
        <begin position="26"/>
        <end position="45"/>
    </location>
</feature>
<feature type="domain" description="PrcB C-terminal" evidence="3">
    <location>
        <begin position="86"/>
        <end position="142"/>
    </location>
</feature>
<evidence type="ECO:0000256" key="2">
    <source>
        <dbReference type="SAM" id="SignalP"/>
    </source>
</evidence>
<evidence type="ECO:0000256" key="1">
    <source>
        <dbReference type="SAM" id="MobiDB-lite"/>
    </source>
</evidence>
<keyword evidence="2" id="KW-0732">Signal</keyword>
<evidence type="ECO:0000313" key="5">
    <source>
        <dbReference type="Proteomes" id="UP000198661"/>
    </source>
</evidence>
<feature type="signal peptide" evidence="2">
    <location>
        <begin position="1"/>
        <end position="23"/>
    </location>
</feature>
<evidence type="ECO:0000259" key="3">
    <source>
        <dbReference type="Pfam" id="PF14343"/>
    </source>
</evidence>
<sequence length="163" mass="17597">MAIRQVMLMGCFALILAFTGCGSEPDGNHNPPGSEASAKTDSPKTRVDFQVEPVDQLPEDVRKHFDRLTASPQGGHAAIPHGSRIFLIISAGQRPTGGYQVKITEILKKGETVHIYAEETAPAKDSMVTQAITHPAAVVSIPQKDEANYEFHLKKATPPSKDP</sequence>
<dbReference type="OrthoDB" id="2476445at2"/>
<evidence type="ECO:0000313" key="4">
    <source>
        <dbReference type="EMBL" id="SFF92955.1"/>
    </source>
</evidence>
<name>A0A1I2MN09_9BACL</name>
<proteinExistence type="predicted"/>
<gene>
    <name evidence="4" type="ORF">SAMN04488025_10922</name>
</gene>
<accession>A0A1I2MN09</accession>
<reference evidence="4 5" key="1">
    <citation type="submission" date="2016-10" db="EMBL/GenBank/DDBJ databases">
        <authorList>
            <person name="de Groot N.N."/>
        </authorList>
    </citation>
    <scope>NUCLEOTIDE SEQUENCE [LARGE SCALE GENOMIC DNA]</scope>
    <source>
        <strain evidence="4 5">DSM 44945</strain>
    </source>
</reference>
<protein>
    <submittedName>
        <fullName evidence="4">PrcB C-terminal</fullName>
    </submittedName>
</protein>
<dbReference type="AlphaFoldDB" id="A0A1I2MN09"/>
<organism evidence="4 5">
    <name type="scientific">Planifilum fulgidum</name>
    <dbReference type="NCBI Taxonomy" id="201973"/>
    <lineage>
        <taxon>Bacteria</taxon>
        <taxon>Bacillati</taxon>
        <taxon>Bacillota</taxon>
        <taxon>Bacilli</taxon>
        <taxon>Bacillales</taxon>
        <taxon>Thermoactinomycetaceae</taxon>
        <taxon>Planifilum</taxon>
    </lineage>
</organism>
<dbReference type="Proteomes" id="UP000198661">
    <property type="component" value="Unassembled WGS sequence"/>
</dbReference>